<feature type="transmembrane region" description="Helical" evidence="12">
    <location>
        <begin position="98"/>
        <end position="125"/>
    </location>
</feature>
<keyword evidence="7 12" id="KW-0406">Ion transport</keyword>
<comment type="similarity">
    <text evidence="10 12">Belongs to the fluoride channel Fluc/FEX (TC 1.A.43) family.</text>
</comment>
<keyword evidence="2 12" id="KW-1003">Cell membrane</keyword>
<keyword evidence="3" id="KW-0997">Cell inner membrane</keyword>
<dbReference type="STRING" id="1122156.SAMN02745117_01252"/>
<keyword evidence="14" id="KW-1185">Reference proteome</keyword>
<evidence type="ECO:0000256" key="11">
    <source>
        <dbReference type="ARBA" id="ARBA00035585"/>
    </source>
</evidence>
<evidence type="ECO:0000256" key="9">
    <source>
        <dbReference type="ARBA" id="ARBA00023303"/>
    </source>
</evidence>
<evidence type="ECO:0000313" key="13">
    <source>
        <dbReference type="EMBL" id="SHF05978.1"/>
    </source>
</evidence>
<feature type="transmembrane region" description="Helical" evidence="12">
    <location>
        <begin position="34"/>
        <end position="56"/>
    </location>
</feature>
<proteinExistence type="inferred from homology"/>
<evidence type="ECO:0000256" key="5">
    <source>
        <dbReference type="ARBA" id="ARBA00022989"/>
    </source>
</evidence>
<feature type="binding site" evidence="12">
    <location>
        <position position="76"/>
    </location>
    <ligand>
        <name>Na(+)</name>
        <dbReference type="ChEBI" id="CHEBI:29101"/>
        <note>structural</note>
    </ligand>
</feature>
<dbReference type="GO" id="GO:0005886">
    <property type="term" value="C:plasma membrane"/>
    <property type="evidence" value="ECO:0007669"/>
    <property type="project" value="UniProtKB-SubCell"/>
</dbReference>
<dbReference type="EMBL" id="FQUZ01000012">
    <property type="protein sequence ID" value="SHF05978.1"/>
    <property type="molecule type" value="Genomic_DNA"/>
</dbReference>
<evidence type="ECO:0000256" key="3">
    <source>
        <dbReference type="ARBA" id="ARBA00022519"/>
    </source>
</evidence>
<sequence>MKDILIVGLGGCIGSIARYKLSGWLLELTAQSRWPLGTLGVNVLGCLVMGLLVGMAERHGAFSSQARIFLFTGLVGGFTTFSAFGLETVSLLRRGEAWIAAGYVTASVLLGMAAIGLGIQIIYALPHRS</sequence>
<evidence type="ECO:0000256" key="8">
    <source>
        <dbReference type="ARBA" id="ARBA00023136"/>
    </source>
</evidence>
<keyword evidence="12" id="KW-0813">Transport</keyword>
<keyword evidence="5 12" id="KW-1133">Transmembrane helix</keyword>
<evidence type="ECO:0000256" key="1">
    <source>
        <dbReference type="ARBA" id="ARBA00004651"/>
    </source>
</evidence>
<keyword evidence="12" id="KW-0479">Metal-binding</keyword>
<dbReference type="GO" id="GO:0062054">
    <property type="term" value="F:fluoride channel activity"/>
    <property type="evidence" value="ECO:0007669"/>
    <property type="project" value="UniProtKB-UniRule"/>
</dbReference>
<dbReference type="OrthoDB" id="9806299at2"/>
<name>A0A1M4YJZ1_9BURK</name>
<dbReference type="InterPro" id="IPR003691">
    <property type="entry name" value="FluC"/>
</dbReference>
<keyword evidence="9 12" id="KW-0407">Ion channel</keyword>
<dbReference type="Pfam" id="PF02537">
    <property type="entry name" value="CRCB"/>
    <property type="match status" value="1"/>
</dbReference>
<dbReference type="AlphaFoldDB" id="A0A1M4YJZ1"/>
<dbReference type="GO" id="GO:0046872">
    <property type="term" value="F:metal ion binding"/>
    <property type="evidence" value="ECO:0007669"/>
    <property type="project" value="UniProtKB-KW"/>
</dbReference>
<dbReference type="PANTHER" id="PTHR28259">
    <property type="entry name" value="FLUORIDE EXPORT PROTEIN 1-RELATED"/>
    <property type="match status" value="1"/>
</dbReference>
<gene>
    <name evidence="12" type="primary">fluC</name>
    <name evidence="12" type="synonym">crcB</name>
    <name evidence="13" type="ORF">SAMN02745117_01252</name>
</gene>
<organism evidence="13 14">
    <name type="scientific">Lampropedia hyalina DSM 16112</name>
    <dbReference type="NCBI Taxonomy" id="1122156"/>
    <lineage>
        <taxon>Bacteria</taxon>
        <taxon>Pseudomonadati</taxon>
        <taxon>Pseudomonadota</taxon>
        <taxon>Betaproteobacteria</taxon>
        <taxon>Burkholderiales</taxon>
        <taxon>Comamonadaceae</taxon>
        <taxon>Lampropedia</taxon>
    </lineage>
</organism>
<comment type="function">
    <text evidence="12">Fluoride-specific ion channel. Important for reducing fluoride concentration in the cell, thus reducing its toxicity.</text>
</comment>
<dbReference type="Proteomes" id="UP000184327">
    <property type="component" value="Unassembled WGS sequence"/>
</dbReference>
<keyword evidence="6 12" id="KW-0915">Sodium</keyword>
<dbReference type="HAMAP" id="MF_00454">
    <property type="entry name" value="FluC"/>
    <property type="match status" value="1"/>
</dbReference>
<feature type="transmembrane region" description="Helical" evidence="12">
    <location>
        <begin position="68"/>
        <end position="86"/>
    </location>
</feature>
<accession>A0A1M4YJZ1</accession>
<evidence type="ECO:0000256" key="4">
    <source>
        <dbReference type="ARBA" id="ARBA00022692"/>
    </source>
</evidence>
<evidence type="ECO:0000256" key="10">
    <source>
        <dbReference type="ARBA" id="ARBA00035120"/>
    </source>
</evidence>
<keyword evidence="8 12" id="KW-0472">Membrane</keyword>
<keyword evidence="4 12" id="KW-0812">Transmembrane</keyword>
<protein>
    <recommendedName>
        <fullName evidence="12">Fluoride-specific ion channel FluC</fullName>
    </recommendedName>
</protein>
<evidence type="ECO:0000313" key="14">
    <source>
        <dbReference type="Proteomes" id="UP000184327"/>
    </source>
</evidence>
<comment type="catalytic activity">
    <reaction evidence="11">
        <text>fluoride(in) = fluoride(out)</text>
        <dbReference type="Rhea" id="RHEA:76159"/>
        <dbReference type="ChEBI" id="CHEBI:17051"/>
    </reaction>
    <physiologicalReaction direction="left-to-right" evidence="11">
        <dbReference type="Rhea" id="RHEA:76160"/>
    </physiologicalReaction>
</comment>
<comment type="subcellular location">
    <subcellularLocation>
        <location evidence="1 12">Cell membrane</location>
        <topology evidence="1 12">Multi-pass membrane protein</topology>
    </subcellularLocation>
</comment>
<reference evidence="13 14" key="1">
    <citation type="submission" date="2016-11" db="EMBL/GenBank/DDBJ databases">
        <authorList>
            <person name="Jaros S."/>
            <person name="Januszkiewicz K."/>
            <person name="Wedrychowicz H."/>
        </authorList>
    </citation>
    <scope>NUCLEOTIDE SEQUENCE [LARGE SCALE GENOMIC DNA]</scope>
    <source>
        <strain evidence="13 14">DSM 16112</strain>
    </source>
</reference>
<evidence type="ECO:0000256" key="12">
    <source>
        <dbReference type="HAMAP-Rule" id="MF_00454"/>
    </source>
</evidence>
<evidence type="ECO:0000256" key="6">
    <source>
        <dbReference type="ARBA" id="ARBA00023053"/>
    </source>
</evidence>
<evidence type="ECO:0000256" key="2">
    <source>
        <dbReference type="ARBA" id="ARBA00022475"/>
    </source>
</evidence>
<dbReference type="RefSeq" id="WP_073355848.1">
    <property type="nucleotide sequence ID" value="NZ_FQUZ01000012.1"/>
</dbReference>
<dbReference type="NCBIfam" id="TIGR00494">
    <property type="entry name" value="crcB"/>
    <property type="match status" value="1"/>
</dbReference>
<dbReference type="GO" id="GO:0140114">
    <property type="term" value="P:cellular detoxification of fluoride"/>
    <property type="evidence" value="ECO:0007669"/>
    <property type="project" value="UniProtKB-UniRule"/>
</dbReference>
<dbReference type="PANTHER" id="PTHR28259:SF1">
    <property type="entry name" value="FLUORIDE EXPORT PROTEIN 1-RELATED"/>
    <property type="match status" value="1"/>
</dbReference>
<comment type="activity regulation">
    <text evidence="12">Na(+) is not transported, but it plays an essential structural role and its presence is essential for fluoride channel function.</text>
</comment>
<feature type="binding site" evidence="12">
    <location>
        <position position="79"/>
    </location>
    <ligand>
        <name>Na(+)</name>
        <dbReference type="ChEBI" id="CHEBI:29101"/>
        <note>structural</note>
    </ligand>
</feature>
<evidence type="ECO:0000256" key="7">
    <source>
        <dbReference type="ARBA" id="ARBA00023065"/>
    </source>
</evidence>